<feature type="region of interest" description="Disordered" evidence="1">
    <location>
        <begin position="1"/>
        <end position="26"/>
    </location>
</feature>
<evidence type="ECO:0000313" key="4">
    <source>
        <dbReference type="Proteomes" id="UP000221860"/>
    </source>
</evidence>
<sequence>MRETTETTPPAGATTGDQRNASGDQAPAAKVDLQRFELLRSALYHEDREDWYGRISRVTTFIVLLLGSGAVAAFGASHEIVGQLAGLAIATLSGASLVWDMSGRMQTHAVLKRRFFWLMADLERGRDLKEVTAEATMIYADEPPAMCAVNAVAHNRAGQNTYGSDFDRVVLRWYQRRFRHWAAFRSLEEPQVKAAA</sequence>
<dbReference type="RefSeq" id="WP_099276331.1">
    <property type="nucleotide sequence ID" value="NZ_KZ304956.1"/>
</dbReference>
<evidence type="ECO:0000256" key="1">
    <source>
        <dbReference type="SAM" id="MobiDB-lite"/>
    </source>
</evidence>
<comment type="caution">
    <text evidence="3">The sequence shown here is derived from an EMBL/GenBank/DDBJ whole genome shotgun (WGS) entry which is preliminary data.</text>
</comment>
<reference evidence="3 4" key="1">
    <citation type="submission" date="2017-08" db="EMBL/GenBank/DDBJ databases">
        <title>Draft Genome Sequence of Loktanella cinnabarina Strain XM1, Isolated from Coastal Surface Water.</title>
        <authorList>
            <person name="Ma R."/>
            <person name="Wang J."/>
            <person name="Wang Q."/>
            <person name="Ma Z."/>
            <person name="Li J."/>
            <person name="Chen L."/>
        </authorList>
    </citation>
    <scope>NUCLEOTIDE SEQUENCE [LARGE SCALE GENOMIC DNA]</scope>
    <source>
        <strain evidence="3 4">XM1</strain>
    </source>
</reference>
<gene>
    <name evidence="3" type="ORF">CJ301_08555</name>
</gene>
<protein>
    <recommendedName>
        <fullName evidence="5">SMODS and SLOG-associating 2TM effector domain-containing protein</fullName>
    </recommendedName>
</protein>
<dbReference type="Proteomes" id="UP000221860">
    <property type="component" value="Unassembled WGS sequence"/>
</dbReference>
<accession>A0A2G1MGY6</accession>
<keyword evidence="2" id="KW-0472">Membrane</keyword>
<feature type="compositionally biased region" description="Low complexity" evidence="1">
    <location>
        <begin position="1"/>
        <end position="16"/>
    </location>
</feature>
<evidence type="ECO:0000256" key="2">
    <source>
        <dbReference type="SAM" id="Phobius"/>
    </source>
</evidence>
<keyword evidence="4" id="KW-1185">Reference proteome</keyword>
<feature type="transmembrane region" description="Helical" evidence="2">
    <location>
        <begin position="55"/>
        <end position="74"/>
    </location>
</feature>
<keyword evidence="2" id="KW-1133">Transmembrane helix</keyword>
<evidence type="ECO:0008006" key="5">
    <source>
        <dbReference type="Google" id="ProtNLM"/>
    </source>
</evidence>
<name>A0A2G1MGY6_9RHOB</name>
<proteinExistence type="predicted"/>
<dbReference type="EMBL" id="NQWH01000010">
    <property type="protein sequence ID" value="PHP28025.1"/>
    <property type="molecule type" value="Genomic_DNA"/>
</dbReference>
<dbReference type="OrthoDB" id="8103752at2"/>
<keyword evidence="2" id="KW-0812">Transmembrane</keyword>
<evidence type="ECO:0000313" key="3">
    <source>
        <dbReference type="EMBL" id="PHP28025.1"/>
    </source>
</evidence>
<feature type="transmembrane region" description="Helical" evidence="2">
    <location>
        <begin position="80"/>
        <end position="99"/>
    </location>
</feature>
<organism evidence="3 4">
    <name type="scientific">Limimaricola cinnabarinus</name>
    <dbReference type="NCBI Taxonomy" id="1125964"/>
    <lineage>
        <taxon>Bacteria</taxon>
        <taxon>Pseudomonadati</taxon>
        <taxon>Pseudomonadota</taxon>
        <taxon>Alphaproteobacteria</taxon>
        <taxon>Rhodobacterales</taxon>
        <taxon>Paracoccaceae</taxon>
        <taxon>Limimaricola</taxon>
    </lineage>
</organism>
<dbReference type="AlphaFoldDB" id="A0A2G1MGY6"/>